<gene>
    <name evidence="7" type="ORF">niasHT_009610</name>
</gene>
<feature type="domain" description="Translation elongation factor EF1B beta/delta subunit guanine nucleotide exchange" evidence="5">
    <location>
        <begin position="138"/>
        <end position="224"/>
    </location>
</feature>
<evidence type="ECO:0000313" key="8">
    <source>
        <dbReference type="Proteomes" id="UP001620626"/>
    </source>
</evidence>
<sequence>MAQNGMTTASNEFNELNDFLSTRAYLRGFLPSQEDQYVFKCIAAAPSASEYPHIARWYKHIKSYEDAERSTWPKKAGQPPQKVVSKESAPPAKKADAEEDFDLFGDEDSDDEEKKRITEERLKAYAEKKAKKPGPVAKSNVIYDVKPWDDTIDIKDIEANVRSIECEGLVWGTSRILPVAFGVQKLQIGCCVVDEKVSTDWLEEQITGFEDLVQSVDVVAFNKQDECGRNGARSTAGGLVQHQKVHDKPQKLHQQLEKEHRPRLCRRLLMLSQAADQIQGHFQQRRSGAMPACVLRLFTKKPAPIFEQQYSHIDFFEKNGSPAEKRELQEIMSKSGAIRHAKTQEYTGDQMKRLILASTEIRSIGTPFSSDIADLLEEIRELHIFGRADLMTPEQIENFSNKCLGIHGYFKKLWETHPTKFDTNNAAGFTPKLHWLLAHGPDFAKRWGWFAWISEQGIEHLHHVLNKQSERFMRYKGDELLLKIGEHQTLLNSIFDRQIGFL</sequence>
<dbReference type="SMART" id="SM01182">
    <property type="entry name" value="EF-1_beta_acid"/>
    <property type="match status" value="1"/>
</dbReference>
<dbReference type="Proteomes" id="UP001620626">
    <property type="component" value="Unassembled WGS sequence"/>
</dbReference>
<dbReference type="InterPro" id="IPR018940">
    <property type="entry name" value="EF-1_beta_acid_region_euk"/>
</dbReference>
<dbReference type="InterPro" id="IPR036282">
    <property type="entry name" value="Glutathione-S-Trfase_C_sf"/>
</dbReference>
<dbReference type="AlphaFoldDB" id="A0ABD2LU36"/>
<evidence type="ECO:0000256" key="2">
    <source>
        <dbReference type="ARBA" id="ARBA00022768"/>
    </source>
</evidence>
<feature type="compositionally biased region" description="Acidic residues" evidence="4">
    <location>
        <begin position="97"/>
        <end position="111"/>
    </location>
</feature>
<dbReference type="FunFam" id="3.30.70.60:FF:000001">
    <property type="entry name" value="Elongation factor 1-beta 1 like"/>
    <property type="match status" value="1"/>
</dbReference>
<protein>
    <recommendedName>
        <fullName evidence="9">Elongation factor 1-beta</fullName>
    </recommendedName>
</protein>
<evidence type="ECO:0000259" key="6">
    <source>
        <dbReference type="SMART" id="SM01182"/>
    </source>
</evidence>
<name>A0ABD2LU36_9BILA</name>
<evidence type="ECO:0000256" key="3">
    <source>
        <dbReference type="ARBA" id="ARBA00022917"/>
    </source>
</evidence>
<dbReference type="InterPro" id="IPR049720">
    <property type="entry name" value="EF1B_bsu/dsu"/>
</dbReference>
<dbReference type="InterPro" id="IPR014717">
    <property type="entry name" value="Transl_elong_EF1B/ribsomal_bS6"/>
</dbReference>
<comment type="similarity">
    <text evidence="1">Belongs to the EF-1-beta/EF-1-delta family.</text>
</comment>
<feature type="domain" description="Elongation factor 1 beta central acidic region eukaryote" evidence="6">
    <location>
        <begin position="103"/>
        <end position="129"/>
    </location>
</feature>
<accession>A0ABD2LU36</accession>
<feature type="region of interest" description="Disordered" evidence="4">
    <location>
        <begin position="69"/>
        <end position="115"/>
    </location>
</feature>
<organism evidence="7 8">
    <name type="scientific">Heterodera trifolii</name>
    <dbReference type="NCBI Taxonomy" id="157864"/>
    <lineage>
        <taxon>Eukaryota</taxon>
        <taxon>Metazoa</taxon>
        <taxon>Ecdysozoa</taxon>
        <taxon>Nematoda</taxon>
        <taxon>Chromadorea</taxon>
        <taxon>Rhabditida</taxon>
        <taxon>Tylenchina</taxon>
        <taxon>Tylenchomorpha</taxon>
        <taxon>Tylenchoidea</taxon>
        <taxon>Heteroderidae</taxon>
        <taxon>Heteroderinae</taxon>
        <taxon>Heterodera</taxon>
    </lineage>
</organism>
<dbReference type="InterPro" id="IPR014038">
    <property type="entry name" value="EF1B_bsu/dsu_GNE"/>
</dbReference>
<evidence type="ECO:0000313" key="7">
    <source>
        <dbReference type="EMBL" id="KAL3118762.1"/>
    </source>
</evidence>
<dbReference type="Pfam" id="PF10587">
    <property type="entry name" value="EF-1_beta_acid"/>
    <property type="match status" value="1"/>
</dbReference>
<keyword evidence="3" id="KW-0648">Protein biosynthesis</keyword>
<evidence type="ECO:0000256" key="1">
    <source>
        <dbReference type="ARBA" id="ARBA00007411"/>
    </source>
</evidence>
<comment type="caution">
    <text evidence="7">The sequence shown here is derived from an EMBL/GenBank/DDBJ whole genome shotgun (WGS) entry which is preliminary data.</text>
</comment>
<dbReference type="SUPFAM" id="SSF47616">
    <property type="entry name" value="GST C-terminal domain-like"/>
    <property type="match status" value="1"/>
</dbReference>
<dbReference type="Gene3D" id="3.30.70.60">
    <property type="match status" value="1"/>
</dbReference>
<dbReference type="SMART" id="SM00888">
    <property type="entry name" value="EF1_GNE"/>
    <property type="match status" value="1"/>
</dbReference>
<dbReference type="CDD" id="cd00292">
    <property type="entry name" value="EF1B"/>
    <property type="match status" value="1"/>
</dbReference>
<evidence type="ECO:0000259" key="5">
    <source>
        <dbReference type="SMART" id="SM00888"/>
    </source>
</evidence>
<dbReference type="GO" id="GO:0003746">
    <property type="term" value="F:translation elongation factor activity"/>
    <property type="evidence" value="ECO:0007669"/>
    <property type="project" value="UniProtKB-KW"/>
</dbReference>
<dbReference type="Pfam" id="PF00736">
    <property type="entry name" value="EF1_GNE"/>
    <property type="match status" value="1"/>
</dbReference>
<keyword evidence="8" id="KW-1185">Reference proteome</keyword>
<dbReference type="PANTHER" id="PTHR11595:SF21">
    <property type="entry name" value="ELONGATION FACTOR 1-BETA"/>
    <property type="match status" value="1"/>
</dbReference>
<keyword evidence="2" id="KW-0251">Elongation factor</keyword>
<dbReference type="EMBL" id="JBICBT010000263">
    <property type="protein sequence ID" value="KAL3118762.1"/>
    <property type="molecule type" value="Genomic_DNA"/>
</dbReference>
<evidence type="ECO:0000256" key="4">
    <source>
        <dbReference type="SAM" id="MobiDB-lite"/>
    </source>
</evidence>
<dbReference type="PANTHER" id="PTHR11595">
    <property type="entry name" value="EF-HAND AND COILED-COIL DOMAIN-CONTAINING FAMILY MEMBER"/>
    <property type="match status" value="1"/>
</dbReference>
<dbReference type="InterPro" id="IPR036219">
    <property type="entry name" value="eEF-1beta-like_sf"/>
</dbReference>
<proteinExistence type="inferred from homology"/>
<dbReference type="SUPFAM" id="SSF54984">
    <property type="entry name" value="eEF-1beta-like"/>
    <property type="match status" value="1"/>
</dbReference>
<dbReference type="Gene3D" id="1.20.1050.130">
    <property type="match status" value="1"/>
</dbReference>
<evidence type="ECO:0008006" key="9">
    <source>
        <dbReference type="Google" id="ProtNLM"/>
    </source>
</evidence>
<reference evidence="7 8" key="1">
    <citation type="submission" date="2024-10" db="EMBL/GenBank/DDBJ databases">
        <authorList>
            <person name="Kim D."/>
        </authorList>
    </citation>
    <scope>NUCLEOTIDE SEQUENCE [LARGE SCALE GENOMIC DNA]</scope>
    <source>
        <strain evidence="7">BH-2024</strain>
    </source>
</reference>